<feature type="chain" id="PRO_5046359019" evidence="1">
    <location>
        <begin position="30"/>
        <end position="96"/>
    </location>
</feature>
<comment type="caution">
    <text evidence="3">The sequence shown here is derived from an EMBL/GenBank/DDBJ whole genome shotgun (WGS) entry which is preliminary data.</text>
</comment>
<dbReference type="Gene3D" id="1.20.58.1690">
    <property type="match status" value="1"/>
</dbReference>
<keyword evidence="1" id="KW-0732">Signal</keyword>
<dbReference type="Pfam" id="PF13308">
    <property type="entry name" value="YARHG"/>
    <property type="match status" value="1"/>
</dbReference>
<evidence type="ECO:0000259" key="2">
    <source>
        <dbReference type="SMART" id="SM01324"/>
    </source>
</evidence>
<dbReference type="RefSeq" id="WP_182308539.1">
    <property type="nucleotide sequence ID" value="NZ_CP059897.1"/>
</dbReference>
<accession>A0ABV7I5N8</accession>
<proteinExistence type="predicted"/>
<feature type="signal peptide" evidence="1">
    <location>
        <begin position="1"/>
        <end position="29"/>
    </location>
</feature>
<evidence type="ECO:0000313" key="4">
    <source>
        <dbReference type="Proteomes" id="UP001595647"/>
    </source>
</evidence>
<organism evidence="3 4">
    <name type="scientific">Ciceribacter thiooxidans</name>
    <dbReference type="NCBI Taxonomy" id="1969821"/>
    <lineage>
        <taxon>Bacteria</taxon>
        <taxon>Pseudomonadati</taxon>
        <taxon>Pseudomonadota</taxon>
        <taxon>Alphaproteobacteria</taxon>
        <taxon>Hyphomicrobiales</taxon>
        <taxon>Rhizobiaceae</taxon>
        <taxon>Ciceribacter</taxon>
    </lineage>
</organism>
<sequence>MTREKVFAAVSMLTILVPLYAIPSAQAFAQDYRRMSCDELWYERNAIYAAKGYCFKTDRARSVFGRGCFPPFGKLTRSETRRVNLIEQWERYYGCR</sequence>
<evidence type="ECO:0000313" key="3">
    <source>
        <dbReference type="EMBL" id="MFC3165984.1"/>
    </source>
</evidence>
<dbReference type="SMART" id="SM01324">
    <property type="entry name" value="YARHG"/>
    <property type="match status" value="1"/>
</dbReference>
<dbReference type="EMBL" id="JBHRTG010000019">
    <property type="protein sequence ID" value="MFC3165984.1"/>
    <property type="molecule type" value="Genomic_DNA"/>
</dbReference>
<dbReference type="InterPro" id="IPR025582">
    <property type="entry name" value="YARHG_dom"/>
</dbReference>
<keyword evidence="4" id="KW-1185">Reference proteome</keyword>
<protein>
    <submittedName>
        <fullName evidence="3">YARHG domain-containing protein</fullName>
    </submittedName>
</protein>
<reference evidence="4" key="1">
    <citation type="journal article" date="2019" name="Int. J. Syst. Evol. Microbiol.">
        <title>The Global Catalogue of Microorganisms (GCM) 10K type strain sequencing project: providing services to taxonomists for standard genome sequencing and annotation.</title>
        <authorList>
            <consortium name="The Broad Institute Genomics Platform"/>
            <consortium name="The Broad Institute Genome Sequencing Center for Infectious Disease"/>
            <person name="Wu L."/>
            <person name="Ma J."/>
        </authorList>
    </citation>
    <scope>NUCLEOTIDE SEQUENCE [LARGE SCALE GENOMIC DNA]</scope>
    <source>
        <strain evidence="4">KCTC 52231</strain>
    </source>
</reference>
<name>A0ABV7I5N8_9HYPH</name>
<gene>
    <name evidence="3" type="ORF">ACFOHV_22130</name>
</gene>
<evidence type="ECO:0000256" key="1">
    <source>
        <dbReference type="SAM" id="SignalP"/>
    </source>
</evidence>
<feature type="domain" description="YARHG" evidence="2">
    <location>
        <begin position="13"/>
        <end position="91"/>
    </location>
</feature>
<dbReference type="InterPro" id="IPR038434">
    <property type="entry name" value="YARHG_sf"/>
</dbReference>
<dbReference type="Proteomes" id="UP001595647">
    <property type="component" value="Unassembled WGS sequence"/>
</dbReference>